<dbReference type="Proteomes" id="UP001055057">
    <property type="component" value="Unassembled WGS sequence"/>
</dbReference>
<comment type="caution">
    <text evidence="1">The sequence shown here is derived from an EMBL/GenBank/DDBJ whole genome shotgun (WGS) entry which is preliminary data.</text>
</comment>
<evidence type="ECO:0000313" key="1">
    <source>
        <dbReference type="EMBL" id="GJE59545.1"/>
    </source>
</evidence>
<dbReference type="RefSeq" id="WP_238182123.1">
    <property type="nucleotide sequence ID" value="NZ_BPRB01000084.1"/>
</dbReference>
<name>A0ABQ4TWC0_9HYPH</name>
<accession>A0ABQ4TWC0</accession>
<keyword evidence="2" id="KW-1185">Reference proteome</keyword>
<organism evidence="1 2">
    <name type="scientific">Methylobacterium trifolii</name>
    <dbReference type="NCBI Taxonomy" id="1003092"/>
    <lineage>
        <taxon>Bacteria</taxon>
        <taxon>Pseudomonadati</taxon>
        <taxon>Pseudomonadota</taxon>
        <taxon>Alphaproteobacteria</taxon>
        <taxon>Hyphomicrobiales</taxon>
        <taxon>Methylobacteriaceae</taxon>
        <taxon>Methylobacterium</taxon>
    </lineage>
</organism>
<reference evidence="1" key="2">
    <citation type="submission" date="2021-08" db="EMBL/GenBank/DDBJ databases">
        <authorList>
            <person name="Tani A."/>
            <person name="Ola A."/>
            <person name="Ogura Y."/>
            <person name="Katsura K."/>
            <person name="Hayashi T."/>
        </authorList>
    </citation>
    <scope>NUCLEOTIDE SEQUENCE</scope>
    <source>
        <strain evidence="1">DSM 23632</strain>
    </source>
</reference>
<sequence length="63" mass="6929">MDEVLGMVGAALLWLARAAVRLVVEVVAALAVEALDWCLSWLWRRRKRHADPGHGGAGDEARH</sequence>
<evidence type="ECO:0000313" key="2">
    <source>
        <dbReference type="Proteomes" id="UP001055057"/>
    </source>
</evidence>
<gene>
    <name evidence="1" type="ORF">MPOCJGCO_1641</name>
</gene>
<proteinExistence type="predicted"/>
<protein>
    <submittedName>
        <fullName evidence="1">Uncharacterized protein</fullName>
    </submittedName>
</protein>
<reference evidence="1" key="1">
    <citation type="journal article" date="2021" name="Front. Microbiol.">
        <title>Comprehensive Comparative Genomics and Phenotyping of Methylobacterium Species.</title>
        <authorList>
            <person name="Alessa O."/>
            <person name="Ogura Y."/>
            <person name="Fujitani Y."/>
            <person name="Takami H."/>
            <person name="Hayashi T."/>
            <person name="Sahin N."/>
            <person name="Tani A."/>
        </authorList>
    </citation>
    <scope>NUCLEOTIDE SEQUENCE</scope>
    <source>
        <strain evidence="1">DSM 23632</strain>
    </source>
</reference>
<dbReference type="EMBL" id="BPRB01000084">
    <property type="protein sequence ID" value="GJE59545.1"/>
    <property type="molecule type" value="Genomic_DNA"/>
</dbReference>